<dbReference type="EMBL" id="SRLO01000756">
    <property type="protein sequence ID" value="TNN47149.1"/>
    <property type="molecule type" value="Genomic_DNA"/>
</dbReference>
<gene>
    <name evidence="2" type="ORF">EYF80_042653</name>
</gene>
<dbReference type="PANTHER" id="PTHR40472">
    <property type="entry name" value="RICIN B-TYPE LECTIN DOMAIN-CONTAINING PROTEIN"/>
    <property type="match status" value="1"/>
</dbReference>
<reference evidence="2 3" key="1">
    <citation type="submission" date="2019-03" db="EMBL/GenBank/DDBJ databases">
        <title>First draft genome of Liparis tanakae, snailfish: a comprehensive survey of snailfish specific genes.</title>
        <authorList>
            <person name="Kim W."/>
            <person name="Song I."/>
            <person name="Jeong J.-H."/>
            <person name="Kim D."/>
            <person name="Kim S."/>
            <person name="Ryu S."/>
            <person name="Song J.Y."/>
            <person name="Lee S.K."/>
        </authorList>
    </citation>
    <scope>NUCLEOTIDE SEQUENCE [LARGE SCALE GENOMIC DNA]</scope>
    <source>
        <tissue evidence="2">Muscle</tissue>
    </source>
</reference>
<sequence length="452" mass="49915">MAMFGKVLEPVGYMQTVRVLVQGICSYLGGSATAEESAAAQKDLDHIDQELGASGHGLLDDQEVHRLEDDLAVVYYQLGAAVRAQPEFTQREVEVFLQYVQDYRLERQLTALYGRLMGVSALTEQPALLEELVLSRKPKRWEMREFCVKVGGGEEEEEEEEAVSPQGLPTLCKQEATSGWRSVTPEADVSVDEAVETLVNFVLGTGLLCLFTQAALTGRDRALLMKTWSERMAALYRKMKCSGGRCLGYFLEQAEGDVRQQLQEAVQSRSPPEEAAANILQTLEKNYDWLRWAVMLHPAVGPLEDGAEEAEDAKEGADDAVDAPAAATTPLPPHDHLISVASEAPVPHVVACYRDAPAALDKSRIHQLIVDLEWKIPNPPPEVYASIEEDPGRARRYLAARMLRKLQDGLGAGVAVHVVPGRMEMKCNFPPASYYLYEYKHRLASGTVCVFG</sequence>
<accession>A0A4Z2G0V8</accession>
<organism evidence="2 3">
    <name type="scientific">Liparis tanakae</name>
    <name type="common">Tanaka's snailfish</name>
    <dbReference type="NCBI Taxonomy" id="230148"/>
    <lineage>
        <taxon>Eukaryota</taxon>
        <taxon>Metazoa</taxon>
        <taxon>Chordata</taxon>
        <taxon>Craniata</taxon>
        <taxon>Vertebrata</taxon>
        <taxon>Euteleostomi</taxon>
        <taxon>Actinopterygii</taxon>
        <taxon>Neopterygii</taxon>
        <taxon>Teleostei</taxon>
        <taxon>Neoteleostei</taxon>
        <taxon>Acanthomorphata</taxon>
        <taxon>Eupercaria</taxon>
        <taxon>Perciformes</taxon>
        <taxon>Cottioidei</taxon>
        <taxon>Cottales</taxon>
        <taxon>Liparidae</taxon>
        <taxon>Liparis</taxon>
    </lineage>
</organism>
<evidence type="ECO:0000256" key="1">
    <source>
        <dbReference type="SAM" id="MobiDB-lite"/>
    </source>
</evidence>
<dbReference type="OrthoDB" id="8718124at2759"/>
<dbReference type="Proteomes" id="UP000314294">
    <property type="component" value="Unassembled WGS sequence"/>
</dbReference>
<dbReference type="InterPro" id="IPR039051">
    <property type="entry name" value="SE-CTX-like"/>
</dbReference>
<comment type="caution">
    <text evidence="2">The sequence shown here is derived from an EMBL/GenBank/DDBJ whole genome shotgun (WGS) entry which is preliminary data.</text>
</comment>
<feature type="region of interest" description="Disordered" evidence="1">
    <location>
        <begin position="306"/>
        <end position="332"/>
    </location>
</feature>
<dbReference type="AlphaFoldDB" id="A0A4Z2G0V8"/>
<evidence type="ECO:0000313" key="2">
    <source>
        <dbReference type="EMBL" id="TNN47149.1"/>
    </source>
</evidence>
<protein>
    <submittedName>
        <fullName evidence="2">Uncharacterized protein</fullName>
    </submittedName>
</protein>
<dbReference type="PANTHER" id="PTHR40472:SF6">
    <property type="entry name" value="RICIN B-TYPE LECTIN DOMAIN-CONTAINING PROTEIN"/>
    <property type="match status" value="1"/>
</dbReference>
<name>A0A4Z2G0V8_9TELE</name>
<proteinExistence type="predicted"/>
<evidence type="ECO:0000313" key="3">
    <source>
        <dbReference type="Proteomes" id="UP000314294"/>
    </source>
</evidence>
<keyword evidence="3" id="KW-1185">Reference proteome</keyword>